<comment type="caution">
    <text evidence="1">The sequence shown here is derived from an EMBL/GenBank/DDBJ whole genome shotgun (WGS) entry which is preliminary data.</text>
</comment>
<accession>A0AAV9E4E3</accession>
<evidence type="ECO:0000313" key="1">
    <source>
        <dbReference type="EMBL" id="KAK1308322.1"/>
    </source>
</evidence>
<dbReference type="Proteomes" id="UP001180020">
    <property type="component" value="Unassembled WGS sequence"/>
</dbReference>
<gene>
    <name evidence="1" type="ORF">QJS10_CPA09g00112</name>
</gene>
<keyword evidence="2" id="KW-1185">Reference proteome</keyword>
<sequence length="61" mass="6549">MGEGFYRGVRAGHLDGGGCRRKVGRGPDLLDAGEGGGAVQLDYREVFVVLSEVLVIIRFAR</sequence>
<dbReference type="EMBL" id="JAUJYO010000009">
    <property type="protein sequence ID" value="KAK1308322.1"/>
    <property type="molecule type" value="Genomic_DNA"/>
</dbReference>
<name>A0AAV9E4E3_ACOCL</name>
<reference evidence="1" key="2">
    <citation type="submission" date="2023-06" db="EMBL/GenBank/DDBJ databases">
        <authorList>
            <person name="Ma L."/>
            <person name="Liu K.-W."/>
            <person name="Li Z."/>
            <person name="Hsiao Y.-Y."/>
            <person name="Qi Y."/>
            <person name="Fu T."/>
            <person name="Tang G."/>
            <person name="Zhang D."/>
            <person name="Sun W.-H."/>
            <person name="Liu D.-K."/>
            <person name="Li Y."/>
            <person name="Chen G.-Z."/>
            <person name="Liu X.-D."/>
            <person name="Liao X.-Y."/>
            <person name="Jiang Y.-T."/>
            <person name="Yu X."/>
            <person name="Hao Y."/>
            <person name="Huang J."/>
            <person name="Zhao X.-W."/>
            <person name="Ke S."/>
            <person name="Chen Y.-Y."/>
            <person name="Wu W.-L."/>
            <person name="Hsu J.-L."/>
            <person name="Lin Y.-F."/>
            <person name="Huang M.-D."/>
            <person name="Li C.-Y."/>
            <person name="Huang L."/>
            <person name="Wang Z.-W."/>
            <person name="Zhao X."/>
            <person name="Zhong W.-Y."/>
            <person name="Peng D.-H."/>
            <person name="Ahmad S."/>
            <person name="Lan S."/>
            <person name="Zhang J.-S."/>
            <person name="Tsai W.-C."/>
            <person name="Van De Peer Y."/>
            <person name="Liu Z.-J."/>
        </authorList>
    </citation>
    <scope>NUCLEOTIDE SEQUENCE</scope>
    <source>
        <strain evidence="1">CP</strain>
        <tissue evidence="1">Leaves</tissue>
    </source>
</reference>
<proteinExistence type="predicted"/>
<evidence type="ECO:0000313" key="2">
    <source>
        <dbReference type="Proteomes" id="UP001180020"/>
    </source>
</evidence>
<dbReference type="AlphaFoldDB" id="A0AAV9E4E3"/>
<protein>
    <submittedName>
        <fullName evidence="1">Uncharacterized protein</fullName>
    </submittedName>
</protein>
<reference evidence="1" key="1">
    <citation type="journal article" date="2023" name="Nat. Commun.">
        <title>Diploid and tetraploid genomes of Acorus and the evolution of monocots.</title>
        <authorList>
            <person name="Ma L."/>
            <person name="Liu K.W."/>
            <person name="Li Z."/>
            <person name="Hsiao Y.Y."/>
            <person name="Qi Y."/>
            <person name="Fu T."/>
            <person name="Tang G.D."/>
            <person name="Zhang D."/>
            <person name="Sun W.H."/>
            <person name="Liu D.K."/>
            <person name="Li Y."/>
            <person name="Chen G.Z."/>
            <person name="Liu X.D."/>
            <person name="Liao X.Y."/>
            <person name="Jiang Y.T."/>
            <person name="Yu X."/>
            <person name="Hao Y."/>
            <person name="Huang J."/>
            <person name="Zhao X.W."/>
            <person name="Ke S."/>
            <person name="Chen Y.Y."/>
            <person name="Wu W.L."/>
            <person name="Hsu J.L."/>
            <person name="Lin Y.F."/>
            <person name="Huang M.D."/>
            <person name="Li C.Y."/>
            <person name="Huang L."/>
            <person name="Wang Z.W."/>
            <person name="Zhao X."/>
            <person name="Zhong W.Y."/>
            <person name="Peng D.H."/>
            <person name="Ahmad S."/>
            <person name="Lan S."/>
            <person name="Zhang J.S."/>
            <person name="Tsai W.C."/>
            <person name="Van de Peer Y."/>
            <person name="Liu Z.J."/>
        </authorList>
    </citation>
    <scope>NUCLEOTIDE SEQUENCE</scope>
    <source>
        <strain evidence="1">CP</strain>
    </source>
</reference>
<organism evidence="1 2">
    <name type="scientific">Acorus calamus</name>
    <name type="common">Sweet flag</name>
    <dbReference type="NCBI Taxonomy" id="4465"/>
    <lineage>
        <taxon>Eukaryota</taxon>
        <taxon>Viridiplantae</taxon>
        <taxon>Streptophyta</taxon>
        <taxon>Embryophyta</taxon>
        <taxon>Tracheophyta</taxon>
        <taxon>Spermatophyta</taxon>
        <taxon>Magnoliopsida</taxon>
        <taxon>Liliopsida</taxon>
        <taxon>Acoraceae</taxon>
        <taxon>Acorus</taxon>
    </lineage>
</organism>